<keyword evidence="3" id="KW-1185">Reference proteome</keyword>
<sequence>MSYSNEDLERVYCACRAIFSGTDAQLRKKKKVREVLIKNRGSLTLLFASFGEEKTILMSQFLLENRAFESDLRAKVLFPSLFESTPQRDAEREASEADAVRSVANALNEMSQSEGDDDDEIESLPKAIARGAYLGEGASSILKDFLAAAHPVKDSLSSVHAVSLPQESADVGDVDSGSTLIHPPPYPGVPSLYPSYIPYNTQHTILTTTQRILEECCFDFANKWIPHVLQDRGWDCASAVELTKWTNVFKRVGPKLPANATTPAGTSIKEVLVRTHQLRHTAVHRLPTTARGVSQHLRAALKVAKCLQDVSRAAQLEELMSEIDEKIKAMELTKNVLENRTLTNLDDIRRQREALDRQEEEVIDSMVREDRDHKALVGRLLETAVNDIFERKLARGQIWEEDEDDVADIYYETSEENVNGLDGTFDISDGIESAREDVLDTNGLLDVD</sequence>
<dbReference type="AlphaFoldDB" id="A0A1G4B8G7"/>
<evidence type="ECO:0000256" key="1">
    <source>
        <dbReference type="SAM" id="Coils"/>
    </source>
</evidence>
<dbReference type="Proteomes" id="UP000176998">
    <property type="component" value="Unassembled WGS sequence"/>
</dbReference>
<evidence type="ECO:0000313" key="3">
    <source>
        <dbReference type="Proteomes" id="UP000176998"/>
    </source>
</evidence>
<dbReference type="GeneID" id="34560328"/>
<accession>A0A1G4B8G7</accession>
<dbReference type="OrthoDB" id="5324651at2759"/>
<evidence type="ECO:0008006" key="4">
    <source>
        <dbReference type="Google" id="ProtNLM"/>
    </source>
</evidence>
<dbReference type="STRING" id="1209926.A0A1G4B8G7"/>
<dbReference type="RefSeq" id="XP_022474718.1">
    <property type="nucleotide sequence ID" value="XM_022618818.1"/>
</dbReference>
<gene>
    <name evidence="2" type="ORF">CORC01_07180</name>
</gene>
<evidence type="ECO:0000313" key="2">
    <source>
        <dbReference type="EMBL" id="OHE97565.1"/>
    </source>
</evidence>
<reference evidence="2 3" key="1">
    <citation type="submission" date="2016-09" db="EMBL/GenBank/DDBJ databases">
        <authorList>
            <person name="Capua I."/>
            <person name="De Benedictis P."/>
            <person name="Joannis T."/>
            <person name="Lombin L.H."/>
            <person name="Cattoli G."/>
        </authorList>
    </citation>
    <scope>NUCLEOTIDE SEQUENCE [LARGE SCALE GENOMIC DNA]</scope>
    <source>
        <strain evidence="2 3">IMI 309357</strain>
    </source>
</reference>
<feature type="coiled-coil region" evidence="1">
    <location>
        <begin position="313"/>
        <end position="365"/>
    </location>
</feature>
<dbReference type="EMBL" id="MJBS01000056">
    <property type="protein sequence ID" value="OHE97565.1"/>
    <property type="molecule type" value="Genomic_DNA"/>
</dbReference>
<organism evidence="2 3">
    <name type="scientific">Colletotrichum orchidophilum</name>
    <dbReference type="NCBI Taxonomy" id="1209926"/>
    <lineage>
        <taxon>Eukaryota</taxon>
        <taxon>Fungi</taxon>
        <taxon>Dikarya</taxon>
        <taxon>Ascomycota</taxon>
        <taxon>Pezizomycotina</taxon>
        <taxon>Sordariomycetes</taxon>
        <taxon>Hypocreomycetidae</taxon>
        <taxon>Glomerellales</taxon>
        <taxon>Glomerellaceae</taxon>
        <taxon>Colletotrichum</taxon>
    </lineage>
</organism>
<comment type="caution">
    <text evidence="2">The sequence shown here is derived from an EMBL/GenBank/DDBJ whole genome shotgun (WGS) entry which is preliminary data.</text>
</comment>
<name>A0A1G4B8G7_9PEZI</name>
<proteinExistence type="predicted"/>
<protein>
    <recommendedName>
        <fullName evidence="4">Ubiquinol-cytochrome-c reductase cytochrome c1</fullName>
    </recommendedName>
</protein>
<keyword evidence="1" id="KW-0175">Coiled coil</keyword>